<reference evidence="3" key="2">
    <citation type="submission" date="2015-01" db="EMBL/GenBank/DDBJ databases">
        <title>Evolutionary Origins and Diversification of the Mycorrhizal Mutualists.</title>
        <authorList>
            <consortium name="DOE Joint Genome Institute"/>
            <consortium name="Mycorrhizal Genomics Consortium"/>
            <person name="Kohler A."/>
            <person name="Kuo A."/>
            <person name="Nagy L.G."/>
            <person name="Floudas D."/>
            <person name="Copeland A."/>
            <person name="Barry K.W."/>
            <person name="Cichocki N."/>
            <person name="Veneault-Fourrey C."/>
            <person name="LaButti K."/>
            <person name="Lindquist E.A."/>
            <person name="Lipzen A."/>
            <person name="Lundell T."/>
            <person name="Morin E."/>
            <person name="Murat C."/>
            <person name="Riley R."/>
            <person name="Ohm R."/>
            <person name="Sun H."/>
            <person name="Tunlid A."/>
            <person name="Henrissat B."/>
            <person name="Grigoriev I.V."/>
            <person name="Hibbett D.S."/>
            <person name="Martin F."/>
        </authorList>
    </citation>
    <scope>NUCLEOTIDE SEQUENCE [LARGE SCALE GENOMIC DNA]</scope>
    <source>
        <strain evidence="3">Zn</strain>
    </source>
</reference>
<evidence type="ECO:0000313" key="3">
    <source>
        <dbReference type="Proteomes" id="UP000054321"/>
    </source>
</evidence>
<name>A0A0C3DXH5_OIDMZ</name>
<evidence type="ECO:0000259" key="1">
    <source>
        <dbReference type="Pfam" id="PF00135"/>
    </source>
</evidence>
<protein>
    <recommendedName>
        <fullName evidence="1">Carboxylesterase type B domain-containing protein</fullName>
    </recommendedName>
</protein>
<reference evidence="2 3" key="1">
    <citation type="submission" date="2014-04" db="EMBL/GenBank/DDBJ databases">
        <authorList>
            <consortium name="DOE Joint Genome Institute"/>
            <person name="Kuo A."/>
            <person name="Martino E."/>
            <person name="Perotto S."/>
            <person name="Kohler A."/>
            <person name="Nagy L.G."/>
            <person name="Floudas D."/>
            <person name="Copeland A."/>
            <person name="Barry K.W."/>
            <person name="Cichocki N."/>
            <person name="Veneault-Fourrey C."/>
            <person name="LaButti K."/>
            <person name="Lindquist E.A."/>
            <person name="Lipzen A."/>
            <person name="Lundell T."/>
            <person name="Morin E."/>
            <person name="Murat C."/>
            <person name="Sun H."/>
            <person name="Tunlid A."/>
            <person name="Henrissat B."/>
            <person name="Grigoriev I.V."/>
            <person name="Hibbett D.S."/>
            <person name="Martin F."/>
            <person name="Nordberg H.P."/>
            <person name="Cantor M.N."/>
            <person name="Hua S.X."/>
        </authorList>
    </citation>
    <scope>NUCLEOTIDE SEQUENCE [LARGE SCALE GENOMIC DNA]</scope>
    <source>
        <strain evidence="2 3">Zn</strain>
    </source>
</reference>
<accession>A0A0C3DXH5</accession>
<gene>
    <name evidence="2" type="ORF">OIDMADRAFT_92194</name>
</gene>
<dbReference type="AlphaFoldDB" id="A0A0C3DXH5"/>
<sequence>WKGIPYAQPPLGELRFLPPRPLPAQSSALINVTSDPNRCVQFTLAPYGVHNAYLGPGTPGQEDCLKLFIWKPAKAKPGDKLPVMVYIHVSGGLIFGSGPGDDFGDWVAHDQRFIAVNMNYRLGPLGFLNHPDLPSANAGLLDQRMSMLW</sequence>
<dbReference type="InterPro" id="IPR050309">
    <property type="entry name" value="Type-B_Carboxylest/Lipase"/>
</dbReference>
<keyword evidence="3" id="KW-1185">Reference proteome</keyword>
<dbReference type="OrthoDB" id="408631at2759"/>
<dbReference type="Proteomes" id="UP000054321">
    <property type="component" value="Unassembled WGS sequence"/>
</dbReference>
<dbReference type="InterPro" id="IPR029058">
    <property type="entry name" value="AB_hydrolase_fold"/>
</dbReference>
<dbReference type="Gene3D" id="3.40.50.1820">
    <property type="entry name" value="alpha/beta hydrolase"/>
    <property type="match status" value="1"/>
</dbReference>
<proteinExistence type="predicted"/>
<evidence type="ECO:0000313" key="2">
    <source>
        <dbReference type="EMBL" id="KIN06813.1"/>
    </source>
</evidence>
<feature type="domain" description="Carboxylesterase type B" evidence="1">
    <location>
        <begin position="1"/>
        <end position="149"/>
    </location>
</feature>
<dbReference type="SUPFAM" id="SSF53474">
    <property type="entry name" value="alpha/beta-Hydrolases"/>
    <property type="match status" value="1"/>
</dbReference>
<feature type="non-terminal residue" evidence="2">
    <location>
        <position position="149"/>
    </location>
</feature>
<dbReference type="InParanoid" id="A0A0C3DXH5"/>
<dbReference type="Pfam" id="PF00135">
    <property type="entry name" value="COesterase"/>
    <property type="match status" value="1"/>
</dbReference>
<dbReference type="STRING" id="913774.A0A0C3DXH5"/>
<dbReference type="PANTHER" id="PTHR11559">
    <property type="entry name" value="CARBOXYLESTERASE"/>
    <property type="match status" value="1"/>
</dbReference>
<dbReference type="InterPro" id="IPR002018">
    <property type="entry name" value="CarbesteraseB"/>
</dbReference>
<dbReference type="EMBL" id="KN832870">
    <property type="protein sequence ID" value="KIN06813.1"/>
    <property type="molecule type" value="Genomic_DNA"/>
</dbReference>
<dbReference type="HOGENOM" id="CLU_1754093_0_0_1"/>
<organism evidence="2 3">
    <name type="scientific">Oidiodendron maius (strain Zn)</name>
    <dbReference type="NCBI Taxonomy" id="913774"/>
    <lineage>
        <taxon>Eukaryota</taxon>
        <taxon>Fungi</taxon>
        <taxon>Dikarya</taxon>
        <taxon>Ascomycota</taxon>
        <taxon>Pezizomycotina</taxon>
        <taxon>Leotiomycetes</taxon>
        <taxon>Leotiomycetes incertae sedis</taxon>
        <taxon>Myxotrichaceae</taxon>
        <taxon>Oidiodendron</taxon>
    </lineage>
</organism>
<feature type="non-terminal residue" evidence="2">
    <location>
        <position position="1"/>
    </location>
</feature>